<evidence type="ECO:0000313" key="3">
    <source>
        <dbReference type="Proteomes" id="UP000705867"/>
    </source>
</evidence>
<gene>
    <name evidence="2" type="ORF">K8I29_18000</name>
</gene>
<dbReference type="AlphaFoldDB" id="A0A953SDC9"/>
<dbReference type="EMBL" id="JAIOIV010000136">
    <property type="protein sequence ID" value="MBZ0158095.1"/>
    <property type="molecule type" value="Genomic_DNA"/>
</dbReference>
<comment type="caution">
    <text evidence="2">The sequence shown here is derived from an EMBL/GenBank/DDBJ whole genome shotgun (WGS) entry which is preliminary data.</text>
</comment>
<dbReference type="Pfam" id="PF17186">
    <property type="entry name" value="Lipocalin_9"/>
    <property type="match status" value="1"/>
</dbReference>
<reference evidence="2" key="2">
    <citation type="submission" date="2021-08" db="EMBL/GenBank/DDBJ databases">
        <authorList>
            <person name="Dalcin Martins P."/>
        </authorList>
    </citation>
    <scope>NUCLEOTIDE SEQUENCE</scope>
    <source>
        <strain evidence="2">MAG_39</strain>
    </source>
</reference>
<dbReference type="PANTHER" id="PTHR38591">
    <property type="entry name" value="HYDROLASE"/>
    <property type="match status" value="1"/>
</dbReference>
<dbReference type="PANTHER" id="PTHR38591:SF1">
    <property type="entry name" value="BLL1000 PROTEIN"/>
    <property type="match status" value="1"/>
</dbReference>
<dbReference type="Pfam" id="PF07143">
    <property type="entry name" value="CrtC"/>
    <property type="match status" value="1"/>
</dbReference>
<protein>
    <submittedName>
        <fullName evidence="2">Carotenoid 1,2-hydratase</fullName>
    </submittedName>
</protein>
<dbReference type="InterPro" id="IPR023374">
    <property type="entry name" value="AttH-like_dom_sf"/>
</dbReference>
<dbReference type="Proteomes" id="UP000705867">
    <property type="component" value="Unassembled WGS sequence"/>
</dbReference>
<dbReference type="InterPro" id="IPR010791">
    <property type="entry name" value="AttH_dom"/>
</dbReference>
<reference evidence="2" key="1">
    <citation type="journal article" date="2021" name="bioRxiv">
        <title>Unraveling nitrogen, sulfur and carbon metabolic pathways and microbial community transcriptional responses to substrate deprivation and toxicity stresses in a bioreactor mimicking anoxic brackish coastal sediment conditions.</title>
        <authorList>
            <person name="Martins P.D."/>
            <person name="Echeveste M.J."/>
            <person name="Arshad A."/>
            <person name="Kurth J."/>
            <person name="Ouboter H."/>
            <person name="Jetten M.S.M."/>
            <person name="Welte C.U."/>
        </authorList>
    </citation>
    <scope>NUCLEOTIDE SEQUENCE</scope>
    <source>
        <strain evidence="2">MAG_39</strain>
    </source>
</reference>
<evidence type="ECO:0000259" key="1">
    <source>
        <dbReference type="Pfam" id="PF07143"/>
    </source>
</evidence>
<dbReference type="SUPFAM" id="SSF159245">
    <property type="entry name" value="AttH-like"/>
    <property type="match status" value="1"/>
</dbReference>
<sequence>MTGYLLRRGRGDGTALHVYRMVAMAKKSVALLLLLLLLLFLIPVPAFAKGEYRDVTPDQRVALPGHLFYAGAYRIQWWYFTGHLYDERGREFGYELTFFAFGVQKRDYASEFGMRSLFISHFAVTDVAGKRYYFMDKADRGAFGFAGALKNRLKVWVGKNLLEGNGHKMRLSAEDGNLSLDLTLIPEKGAVLHGRGGYSRKSEESPLVASLYFSFTRMRTEGVLRIGSTDFRVGGTSWFDREISSRGLGENNAGWDWFALQLDDAREVMLYLMRNKDGSLDRYSSGTVVYRDGRYRHLSLQDFSITPLKRYTSKKTGARYPAQWRISVPSEGLLLTVTPLVEDQEFLGKQSTGNHYWEGTAAVEGTAAGRAYVELTGY</sequence>
<proteinExistence type="predicted"/>
<organism evidence="2 3">
    <name type="scientific">Candidatus Nitrobium versatile</name>
    <dbReference type="NCBI Taxonomy" id="2884831"/>
    <lineage>
        <taxon>Bacteria</taxon>
        <taxon>Pseudomonadati</taxon>
        <taxon>Nitrospirota</taxon>
        <taxon>Nitrospiria</taxon>
        <taxon>Nitrospirales</taxon>
        <taxon>Nitrospiraceae</taxon>
        <taxon>Candidatus Nitrobium</taxon>
    </lineage>
</organism>
<feature type="domain" description="AttH" evidence="1">
    <location>
        <begin position="75"/>
        <end position="245"/>
    </location>
</feature>
<name>A0A953SDC9_9BACT</name>
<evidence type="ECO:0000313" key="2">
    <source>
        <dbReference type="EMBL" id="MBZ0158095.1"/>
    </source>
</evidence>
<dbReference type="Gene3D" id="2.40.370.10">
    <property type="entry name" value="AttH-like domain"/>
    <property type="match status" value="2"/>
</dbReference>
<accession>A0A953SDC9</accession>